<dbReference type="Gene3D" id="3.40.50.720">
    <property type="entry name" value="NAD(P)-binding Rossmann-like Domain"/>
    <property type="match status" value="1"/>
</dbReference>
<dbReference type="Pfam" id="PF13561">
    <property type="entry name" value="adh_short_C2"/>
    <property type="match status" value="1"/>
</dbReference>
<comment type="similarity">
    <text evidence="1">Belongs to the short-chain dehydrogenases/reductases (SDR) family.</text>
</comment>
<dbReference type="GO" id="GO:0016616">
    <property type="term" value="F:oxidoreductase activity, acting on the CH-OH group of donors, NAD or NADP as acceptor"/>
    <property type="evidence" value="ECO:0007669"/>
    <property type="project" value="TreeGrafter"/>
</dbReference>
<accession>A0A5N8WQM9</accession>
<evidence type="ECO:0000313" key="4">
    <source>
        <dbReference type="EMBL" id="MPY48854.1"/>
    </source>
</evidence>
<sequence length="250" mass="26502">MTSVQLTDRNVLVTGGTRGIGRAIVLTLARAGANVLTCHRQKNEAASSLARELKEIPGEHHLVRADVGDPAQVRRLLEEARSRYGSLDAVVNNAGVISHIPFEKLPEGEWHRVLDTHLTAAYLVTQQALPLLGEGASVVNVGSRVATVGLPQRAHYTAAKAGLIGLTRSLCKELGGRGIRVNMVDPGVIETEAAAELPPEQYEALQARYRALTSLGRLGAPDEVADVVLFLVGDLSRYVTGGAIAVDGGI</sequence>
<dbReference type="NCBIfam" id="NF009466">
    <property type="entry name" value="PRK12826.1-2"/>
    <property type="match status" value="1"/>
</dbReference>
<evidence type="ECO:0000259" key="3">
    <source>
        <dbReference type="SMART" id="SM00822"/>
    </source>
</evidence>
<evidence type="ECO:0000313" key="5">
    <source>
        <dbReference type="Proteomes" id="UP000373149"/>
    </source>
</evidence>
<dbReference type="EMBL" id="VMNX01000024">
    <property type="protein sequence ID" value="MPY48854.1"/>
    <property type="molecule type" value="Genomic_DNA"/>
</dbReference>
<dbReference type="RefSeq" id="WP_152861107.1">
    <property type="nucleotide sequence ID" value="NZ_VMNX01000024.1"/>
</dbReference>
<dbReference type="PRINTS" id="PR00081">
    <property type="entry name" value="GDHRDH"/>
</dbReference>
<dbReference type="InterPro" id="IPR036291">
    <property type="entry name" value="NAD(P)-bd_dom_sf"/>
</dbReference>
<feature type="domain" description="Ketoreductase" evidence="3">
    <location>
        <begin position="9"/>
        <end position="192"/>
    </location>
</feature>
<name>A0A5N8WQM9_9ACTN</name>
<dbReference type="SUPFAM" id="SSF51735">
    <property type="entry name" value="NAD(P)-binding Rossmann-fold domains"/>
    <property type="match status" value="1"/>
</dbReference>
<dbReference type="InterPro" id="IPR057326">
    <property type="entry name" value="KR_dom"/>
</dbReference>
<dbReference type="CDD" id="cd05233">
    <property type="entry name" value="SDR_c"/>
    <property type="match status" value="1"/>
</dbReference>
<evidence type="ECO:0000256" key="1">
    <source>
        <dbReference type="ARBA" id="ARBA00006484"/>
    </source>
</evidence>
<dbReference type="PRINTS" id="PR00080">
    <property type="entry name" value="SDRFAMILY"/>
</dbReference>
<reference evidence="4 5" key="1">
    <citation type="submission" date="2019-09" db="EMBL/GenBank/DDBJ databases">
        <authorList>
            <person name="Duangmal K."/>
            <person name="Teo W.F.A."/>
            <person name="Lipun K."/>
        </authorList>
    </citation>
    <scope>NUCLEOTIDE SEQUENCE [LARGE SCALE GENOMIC DNA]</scope>
    <source>
        <strain evidence="4 5">K1PN6</strain>
    </source>
</reference>
<dbReference type="PROSITE" id="PS00061">
    <property type="entry name" value="ADH_SHORT"/>
    <property type="match status" value="1"/>
</dbReference>
<gene>
    <name evidence="4" type="ORF">FPZ41_09850</name>
</gene>
<dbReference type="AlphaFoldDB" id="A0A5N8WQM9"/>
<dbReference type="PANTHER" id="PTHR42760">
    <property type="entry name" value="SHORT-CHAIN DEHYDROGENASES/REDUCTASES FAMILY MEMBER"/>
    <property type="match status" value="1"/>
</dbReference>
<dbReference type="InterPro" id="IPR002347">
    <property type="entry name" value="SDR_fam"/>
</dbReference>
<proteinExistence type="inferred from homology"/>
<comment type="caution">
    <text evidence="4">The sequence shown here is derived from an EMBL/GenBank/DDBJ whole genome shotgun (WGS) entry which is preliminary data.</text>
</comment>
<dbReference type="SMART" id="SM00822">
    <property type="entry name" value="PKS_KR"/>
    <property type="match status" value="1"/>
</dbReference>
<keyword evidence="2" id="KW-0560">Oxidoreductase</keyword>
<dbReference type="Proteomes" id="UP000373149">
    <property type="component" value="Unassembled WGS sequence"/>
</dbReference>
<dbReference type="InterPro" id="IPR020904">
    <property type="entry name" value="Sc_DH/Rdtase_CS"/>
</dbReference>
<evidence type="ECO:0000256" key="2">
    <source>
        <dbReference type="ARBA" id="ARBA00023002"/>
    </source>
</evidence>
<organism evidence="4 5">
    <name type="scientific">Streptomyces acidicola</name>
    <dbReference type="NCBI Taxonomy" id="2596892"/>
    <lineage>
        <taxon>Bacteria</taxon>
        <taxon>Bacillati</taxon>
        <taxon>Actinomycetota</taxon>
        <taxon>Actinomycetes</taxon>
        <taxon>Kitasatosporales</taxon>
        <taxon>Streptomycetaceae</taxon>
        <taxon>Streptomyces</taxon>
    </lineage>
</organism>
<keyword evidence="5" id="KW-1185">Reference proteome</keyword>
<dbReference type="PANTHER" id="PTHR42760:SF133">
    <property type="entry name" value="3-OXOACYL-[ACYL-CARRIER-PROTEIN] REDUCTASE"/>
    <property type="match status" value="1"/>
</dbReference>
<protein>
    <submittedName>
        <fullName evidence="4">SDR family oxidoreductase</fullName>
    </submittedName>
</protein>
<dbReference type="FunFam" id="3.40.50.720:FF:000084">
    <property type="entry name" value="Short-chain dehydrogenase reductase"/>
    <property type="match status" value="1"/>
</dbReference>